<dbReference type="InterPro" id="IPR036388">
    <property type="entry name" value="WH-like_DNA-bd_sf"/>
</dbReference>
<accession>A0A377SXL7</accession>
<reference evidence="4 6" key="2">
    <citation type="submission" date="2019-03" db="EMBL/GenBank/DDBJ databases">
        <title>Genomic Encyclopedia of Type Strains, Phase IV (KMG-IV): sequencing the most valuable type-strain genomes for metagenomic binning, comparative biology and taxonomic classification.</title>
        <authorList>
            <person name="Goeker M."/>
        </authorList>
    </citation>
    <scope>NUCLEOTIDE SEQUENCE [LARGE SCALE GENOMIC DNA]</scope>
    <source>
        <strain evidence="4 6">DSM 3764</strain>
    </source>
</reference>
<evidence type="ECO:0000313" key="5">
    <source>
        <dbReference type="Proteomes" id="UP000255108"/>
    </source>
</evidence>
<dbReference type="InterPro" id="IPR036217">
    <property type="entry name" value="MethylDNA_cys_MeTrfase_DNAb"/>
</dbReference>
<dbReference type="GO" id="GO:0008168">
    <property type="term" value="F:methyltransferase activity"/>
    <property type="evidence" value="ECO:0007669"/>
    <property type="project" value="UniProtKB-KW"/>
</dbReference>
<evidence type="ECO:0000259" key="2">
    <source>
        <dbReference type="Pfam" id="PF01035"/>
    </source>
</evidence>
<dbReference type="RefSeq" id="WP_115229953.1">
    <property type="nucleotide sequence ID" value="NZ_CAWOLO010000004.1"/>
</dbReference>
<dbReference type="Proteomes" id="UP000295794">
    <property type="component" value="Unassembled WGS sequence"/>
</dbReference>
<organism evidence="3 5">
    <name type="scientific">Iodobacter fluviatilis</name>
    <dbReference type="NCBI Taxonomy" id="537"/>
    <lineage>
        <taxon>Bacteria</taxon>
        <taxon>Pseudomonadati</taxon>
        <taxon>Pseudomonadota</taxon>
        <taxon>Betaproteobacteria</taxon>
        <taxon>Neisseriales</taxon>
        <taxon>Chitinibacteraceae</taxon>
        <taxon>Iodobacter</taxon>
    </lineage>
</organism>
<evidence type="ECO:0000313" key="6">
    <source>
        <dbReference type="Proteomes" id="UP000295794"/>
    </source>
</evidence>
<keyword evidence="3" id="KW-0489">Methyltransferase</keyword>
<dbReference type="EMBL" id="SMBT01000004">
    <property type="protein sequence ID" value="TCU88232.1"/>
    <property type="molecule type" value="Genomic_DNA"/>
</dbReference>
<reference evidence="3 5" key="1">
    <citation type="submission" date="2018-06" db="EMBL/GenBank/DDBJ databases">
        <authorList>
            <consortium name="Pathogen Informatics"/>
            <person name="Doyle S."/>
        </authorList>
    </citation>
    <scope>NUCLEOTIDE SEQUENCE [LARGE SCALE GENOMIC DNA]</scope>
    <source>
        <strain evidence="3 5">NCTC11159</strain>
    </source>
</reference>
<evidence type="ECO:0000313" key="4">
    <source>
        <dbReference type="EMBL" id="TCU88232.1"/>
    </source>
</evidence>
<feature type="domain" description="Methylated-DNA-[protein]-cysteine S-methyltransferase DNA binding" evidence="2">
    <location>
        <begin position="6"/>
        <end position="83"/>
    </location>
</feature>
<dbReference type="Pfam" id="PF01035">
    <property type="entry name" value="DNA_binding_1"/>
    <property type="match status" value="1"/>
</dbReference>
<protein>
    <submittedName>
        <fullName evidence="4">O(6)-alkylguanine repair protein YbaZ</fullName>
    </submittedName>
    <submittedName>
        <fullName evidence="3">Predicted methylated DNA-protein cysteine methyltransferase</fullName>
    </submittedName>
</protein>
<dbReference type="InterPro" id="IPR052520">
    <property type="entry name" value="ATL_DNA_repair"/>
</dbReference>
<dbReference type="EMBL" id="UGHR01000004">
    <property type="protein sequence ID" value="STR45733.1"/>
    <property type="molecule type" value="Genomic_DNA"/>
</dbReference>
<keyword evidence="1" id="KW-0227">DNA damage</keyword>
<dbReference type="GO" id="GO:0032259">
    <property type="term" value="P:methylation"/>
    <property type="evidence" value="ECO:0007669"/>
    <property type="project" value="UniProtKB-KW"/>
</dbReference>
<dbReference type="Gene3D" id="1.10.10.10">
    <property type="entry name" value="Winged helix-like DNA-binding domain superfamily/Winged helix DNA-binding domain"/>
    <property type="match status" value="1"/>
</dbReference>
<dbReference type="OrthoDB" id="9132167at2"/>
<name>A0A377SXL7_9NEIS</name>
<dbReference type="InterPro" id="IPR014048">
    <property type="entry name" value="MethylDNA_cys_MeTrfase_DNA-bd"/>
</dbReference>
<gene>
    <name evidence="4" type="ORF">EV682_104406</name>
    <name evidence="3" type="ORF">NCTC11159_04313</name>
</gene>
<evidence type="ECO:0000256" key="1">
    <source>
        <dbReference type="ARBA" id="ARBA00022763"/>
    </source>
</evidence>
<sequence length="101" mass="11188">MSAIATAIRRVIARIPYGKVATYGQIAKLAGYPNHSRFVGRCLHDKDAPVPWQRVINGQGKVSPRGLDGNDDEQRFLLQCEGVMFGEGGKIDLKVYLWDGE</sequence>
<dbReference type="PANTHER" id="PTHR42942">
    <property type="entry name" value="6-O-METHYLGUANINE DNA METHYLTRANSFERASE"/>
    <property type="match status" value="1"/>
</dbReference>
<dbReference type="PANTHER" id="PTHR42942:SF1">
    <property type="entry name" value="ALKYLTRANSFERASE-LIKE PROTEIN 1"/>
    <property type="match status" value="1"/>
</dbReference>
<keyword evidence="3" id="KW-0808">Transferase</keyword>
<dbReference type="SUPFAM" id="SSF46767">
    <property type="entry name" value="Methylated DNA-protein cysteine methyltransferase, C-terminal domain"/>
    <property type="match status" value="1"/>
</dbReference>
<proteinExistence type="predicted"/>
<dbReference type="AlphaFoldDB" id="A0A377SXL7"/>
<dbReference type="CDD" id="cd06445">
    <property type="entry name" value="ATase"/>
    <property type="match status" value="1"/>
</dbReference>
<evidence type="ECO:0000313" key="3">
    <source>
        <dbReference type="EMBL" id="STR45733.1"/>
    </source>
</evidence>
<keyword evidence="6" id="KW-1185">Reference proteome</keyword>
<dbReference type="Proteomes" id="UP000255108">
    <property type="component" value="Unassembled WGS sequence"/>
</dbReference>
<dbReference type="GO" id="GO:0006281">
    <property type="term" value="P:DNA repair"/>
    <property type="evidence" value="ECO:0007669"/>
    <property type="project" value="InterPro"/>
</dbReference>